<dbReference type="CDD" id="cd05716">
    <property type="entry name" value="IgV_pIgR_like"/>
    <property type="match status" value="2"/>
</dbReference>
<name>A0A8C5CAV6_GADMO</name>
<feature type="chain" id="PRO_5047080206" evidence="4">
    <location>
        <begin position="21"/>
        <end position="325"/>
    </location>
</feature>
<proteinExistence type="predicted"/>
<dbReference type="InterPro" id="IPR003599">
    <property type="entry name" value="Ig_sub"/>
</dbReference>
<gene>
    <name evidence="6" type="primary">pigr</name>
</gene>
<feature type="domain" description="Ig-like" evidence="5">
    <location>
        <begin position="117"/>
        <end position="221"/>
    </location>
</feature>
<keyword evidence="2" id="KW-0812">Transmembrane</keyword>
<dbReference type="SMART" id="SM00409">
    <property type="entry name" value="IG"/>
    <property type="match status" value="2"/>
</dbReference>
<evidence type="ECO:0000256" key="2">
    <source>
        <dbReference type="ARBA" id="ARBA00022692"/>
    </source>
</evidence>
<dbReference type="InterPro" id="IPR013106">
    <property type="entry name" value="Ig_V-set"/>
</dbReference>
<dbReference type="InterPro" id="IPR007110">
    <property type="entry name" value="Ig-like_dom"/>
</dbReference>
<dbReference type="Pfam" id="PF07686">
    <property type="entry name" value="V-set"/>
    <property type="match status" value="2"/>
</dbReference>
<evidence type="ECO:0000256" key="1">
    <source>
        <dbReference type="ARBA" id="ARBA00004370"/>
    </source>
</evidence>
<protein>
    <submittedName>
        <fullName evidence="6">Polymeric immunoglobulin receptor</fullName>
    </submittedName>
</protein>
<dbReference type="InterPro" id="IPR036179">
    <property type="entry name" value="Ig-like_dom_sf"/>
</dbReference>
<reference evidence="6" key="1">
    <citation type="submission" date="2025-08" db="UniProtKB">
        <authorList>
            <consortium name="Ensembl"/>
        </authorList>
    </citation>
    <scope>IDENTIFICATION</scope>
</reference>
<dbReference type="SUPFAM" id="SSF48726">
    <property type="entry name" value="Immunoglobulin"/>
    <property type="match status" value="2"/>
</dbReference>
<keyword evidence="7" id="KW-1185">Reference proteome</keyword>
<evidence type="ECO:0000313" key="7">
    <source>
        <dbReference type="Proteomes" id="UP000694546"/>
    </source>
</evidence>
<dbReference type="Proteomes" id="UP000694546">
    <property type="component" value="Chromosome 8"/>
</dbReference>
<sequence length="325" mass="34741">MPQLLTAVFLLLACIPAARSGVTTVSELSALEGRSIAAPCHYDPALAAHVKYWCWGIFKDTCTMVARTDTAPSDPRVSIVDDPAQQVFTVTMADLTEDQAGWYHCGAEEGGIWSKDPSAAVYLSVVHGMSVVNNRLDGEEGGSVAVDCLYSKRYRDIKKSWCRSGDPGSCQFTGTEGIFDSPSVTIADDRVGAFTVNLSKLRMADAGWYWCGVGTQKTAVQVLVTPRPSTTAVPVTSTPAGARSPEHISLESQLAHRGPSHISYLSLLRALNCREQFLAGRPGCGVLKHVSLGDSEGLGLESRTVVVTVGRQKPMSTSSGMSWGQ</sequence>
<dbReference type="Ensembl" id="ENSGMOT00000030945.1">
    <property type="protein sequence ID" value="ENSGMOP00000058636.1"/>
    <property type="gene ID" value="ENSGMOG00000005203.2"/>
</dbReference>
<reference evidence="6" key="2">
    <citation type="submission" date="2025-09" db="UniProtKB">
        <authorList>
            <consortium name="Ensembl"/>
        </authorList>
    </citation>
    <scope>IDENTIFICATION</scope>
</reference>
<dbReference type="GO" id="GO:0004888">
    <property type="term" value="F:transmembrane signaling receptor activity"/>
    <property type="evidence" value="ECO:0007669"/>
    <property type="project" value="TreeGrafter"/>
</dbReference>
<evidence type="ECO:0000313" key="6">
    <source>
        <dbReference type="Ensembl" id="ENSGMOP00000058636.1"/>
    </source>
</evidence>
<dbReference type="PANTHER" id="PTHR11860:SF87">
    <property type="entry name" value="CMRF35-LIKE MOLECULE 8"/>
    <property type="match status" value="1"/>
</dbReference>
<keyword evidence="3" id="KW-0472">Membrane</keyword>
<feature type="signal peptide" evidence="4">
    <location>
        <begin position="1"/>
        <end position="20"/>
    </location>
</feature>
<dbReference type="AlphaFoldDB" id="A0A8C5CAV6"/>
<dbReference type="InterPro" id="IPR013783">
    <property type="entry name" value="Ig-like_fold"/>
</dbReference>
<evidence type="ECO:0000256" key="4">
    <source>
        <dbReference type="SAM" id="SignalP"/>
    </source>
</evidence>
<accession>A0A8C5CAV6</accession>
<dbReference type="PANTHER" id="PTHR11860">
    <property type="entry name" value="POLYMERIC-IMMUNOGLOBULIN RECEPTOR"/>
    <property type="match status" value="1"/>
</dbReference>
<dbReference type="PROSITE" id="PS50835">
    <property type="entry name" value="IG_LIKE"/>
    <property type="match status" value="1"/>
</dbReference>
<evidence type="ECO:0000256" key="3">
    <source>
        <dbReference type="ARBA" id="ARBA00023136"/>
    </source>
</evidence>
<organism evidence="6 7">
    <name type="scientific">Gadus morhua</name>
    <name type="common">Atlantic cod</name>
    <dbReference type="NCBI Taxonomy" id="8049"/>
    <lineage>
        <taxon>Eukaryota</taxon>
        <taxon>Metazoa</taxon>
        <taxon>Chordata</taxon>
        <taxon>Craniata</taxon>
        <taxon>Vertebrata</taxon>
        <taxon>Euteleostomi</taxon>
        <taxon>Actinopterygii</taxon>
        <taxon>Neopterygii</taxon>
        <taxon>Teleostei</taxon>
        <taxon>Neoteleostei</taxon>
        <taxon>Acanthomorphata</taxon>
        <taxon>Zeiogadaria</taxon>
        <taxon>Gadariae</taxon>
        <taxon>Gadiformes</taxon>
        <taxon>Gadoidei</taxon>
        <taxon>Gadidae</taxon>
        <taxon>Gadus</taxon>
    </lineage>
</organism>
<dbReference type="Gene3D" id="2.60.40.10">
    <property type="entry name" value="Immunoglobulins"/>
    <property type="match status" value="2"/>
</dbReference>
<comment type="subcellular location">
    <subcellularLocation>
        <location evidence="1">Membrane</location>
    </subcellularLocation>
</comment>
<dbReference type="InterPro" id="IPR050671">
    <property type="entry name" value="CD300_family_receptors"/>
</dbReference>
<evidence type="ECO:0000259" key="5">
    <source>
        <dbReference type="PROSITE" id="PS50835"/>
    </source>
</evidence>
<dbReference type="GO" id="GO:0005886">
    <property type="term" value="C:plasma membrane"/>
    <property type="evidence" value="ECO:0007669"/>
    <property type="project" value="TreeGrafter"/>
</dbReference>
<dbReference type="GeneTree" id="ENSGT00950000182977"/>
<keyword evidence="4" id="KW-0732">Signal</keyword>